<dbReference type="GO" id="GO:0000155">
    <property type="term" value="F:phosphorelay sensor kinase activity"/>
    <property type="evidence" value="ECO:0007669"/>
    <property type="project" value="InterPro"/>
</dbReference>
<dbReference type="InterPro" id="IPR003594">
    <property type="entry name" value="HATPase_dom"/>
</dbReference>
<feature type="transmembrane region" description="Helical" evidence="10">
    <location>
        <begin position="12"/>
        <end position="31"/>
    </location>
</feature>
<evidence type="ECO:0000256" key="10">
    <source>
        <dbReference type="SAM" id="Phobius"/>
    </source>
</evidence>
<dbReference type="SMART" id="SM00387">
    <property type="entry name" value="HATPase_c"/>
    <property type="match status" value="1"/>
</dbReference>
<keyword evidence="3" id="KW-0597">Phosphoprotein</keyword>
<dbReference type="EC" id="2.7.13.3" evidence="2"/>
<dbReference type="GO" id="GO:0016020">
    <property type="term" value="C:membrane"/>
    <property type="evidence" value="ECO:0007669"/>
    <property type="project" value="InterPro"/>
</dbReference>
<organism evidence="12 13">
    <name type="scientific">Dactylosporangium matsuzakiense</name>
    <dbReference type="NCBI Taxonomy" id="53360"/>
    <lineage>
        <taxon>Bacteria</taxon>
        <taxon>Bacillati</taxon>
        <taxon>Actinomycetota</taxon>
        <taxon>Actinomycetes</taxon>
        <taxon>Micromonosporales</taxon>
        <taxon>Micromonosporaceae</taxon>
        <taxon>Dactylosporangium</taxon>
    </lineage>
</organism>
<evidence type="ECO:0000256" key="8">
    <source>
        <dbReference type="ARBA" id="ARBA00023012"/>
    </source>
</evidence>
<feature type="transmembrane region" description="Helical" evidence="10">
    <location>
        <begin position="114"/>
        <end position="139"/>
    </location>
</feature>
<dbReference type="PANTHER" id="PTHR24421:SF10">
    <property type="entry name" value="NITRATE_NITRITE SENSOR PROTEIN NARQ"/>
    <property type="match status" value="1"/>
</dbReference>
<feature type="transmembrane region" description="Helical" evidence="10">
    <location>
        <begin position="151"/>
        <end position="169"/>
    </location>
</feature>
<name>A0A9W6KP38_9ACTN</name>
<reference evidence="12" key="1">
    <citation type="journal article" date="2014" name="Int. J. Syst. Evol. Microbiol.">
        <title>Complete genome sequence of Corynebacterium casei LMG S-19264T (=DSM 44701T), isolated from a smear-ripened cheese.</title>
        <authorList>
            <consortium name="US DOE Joint Genome Institute (JGI-PGF)"/>
            <person name="Walter F."/>
            <person name="Albersmeier A."/>
            <person name="Kalinowski J."/>
            <person name="Ruckert C."/>
        </authorList>
    </citation>
    <scope>NUCLEOTIDE SEQUENCE</scope>
    <source>
        <strain evidence="12">VKM Ac-1321</strain>
    </source>
</reference>
<proteinExistence type="predicted"/>
<comment type="caution">
    <text evidence="12">The sequence shown here is derived from an EMBL/GenBank/DDBJ whole genome shotgun (WGS) entry which is preliminary data.</text>
</comment>
<evidence type="ECO:0000259" key="11">
    <source>
        <dbReference type="SMART" id="SM00387"/>
    </source>
</evidence>
<comment type="catalytic activity">
    <reaction evidence="1">
        <text>ATP + protein L-histidine = ADP + protein N-phospho-L-histidine.</text>
        <dbReference type="EC" id="2.7.13.3"/>
    </reaction>
</comment>
<protein>
    <recommendedName>
        <fullName evidence="2">histidine kinase</fullName>
        <ecNumber evidence="2">2.7.13.3</ecNumber>
    </recommendedName>
</protein>
<accession>A0A9W6KP38</accession>
<keyword evidence="10" id="KW-0472">Membrane</keyword>
<dbReference type="EMBL" id="BSFP01000060">
    <property type="protein sequence ID" value="GLL05596.1"/>
    <property type="molecule type" value="Genomic_DNA"/>
</dbReference>
<dbReference type="SUPFAM" id="SSF55874">
    <property type="entry name" value="ATPase domain of HSP90 chaperone/DNA topoisomerase II/histidine kinase"/>
    <property type="match status" value="1"/>
</dbReference>
<dbReference type="GO" id="GO:0005524">
    <property type="term" value="F:ATP binding"/>
    <property type="evidence" value="ECO:0007669"/>
    <property type="project" value="UniProtKB-KW"/>
</dbReference>
<dbReference type="RefSeq" id="WP_261964361.1">
    <property type="nucleotide sequence ID" value="NZ_BAAAXA010000001.1"/>
</dbReference>
<dbReference type="InterPro" id="IPR050482">
    <property type="entry name" value="Sensor_HK_TwoCompSys"/>
</dbReference>
<dbReference type="PANTHER" id="PTHR24421">
    <property type="entry name" value="NITRATE/NITRITE SENSOR PROTEIN NARX-RELATED"/>
    <property type="match status" value="1"/>
</dbReference>
<dbReference type="InterPro" id="IPR011712">
    <property type="entry name" value="Sig_transdc_His_kin_sub3_dim/P"/>
</dbReference>
<dbReference type="Gene3D" id="3.30.565.10">
    <property type="entry name" value="Histidine kinase-like ATPase, C-terminal domain"/>
    <property type="match status" value="1"/>
</dbReference>
<evidence type="ECO:0000256" key="6">
    <source>
        <dbReference type="ARBA" id="ARBA00022777"/>
    </source>
</evidence>
<keyword evidence="6" id="KW-0418">Kinase</keyword>
<gene>
    <name evidence="12" type="ORF">GCM10017581_073430</name>
</gene>
<keyword evidence="13" id="KW-1185">Reference proteome</keyword>
<reference evidence="12" key="2">
    <citation type="submission" date="2023-01" db="EMBL/GenBank/DDBJ databases">
        <authorList>
            <person name="Sun Q."/>
            <person name="Evtushenko L."/>
        </authorList>
    </citation>
    <scope>NUCLEOTIDE SEQUENCE</scope>
    <source>
        <strain evidence="12">VKM Ac-1321</strain>
    </source>
</reference>
<keyword evidence="8" id="KW-0902">Two-component regulatory system</keyword>
<dbReference type="Gene3D" id="1.20.5.1930">
    <property type="match status" value="1"/>
</dbReference>
<evidence type="ECO:0000313" key="13">
    <source>
        <dbReference type="Proteomes" id="UP001143480"/>
    </source>
</evidence>
<dbReference type="Pfam" id="PF13796">
    <property type="entry name" value="Sensor"/>
    <property type="match status" value="1"/>
</dbReference>
<keyword evidence="4" id="KW-0808">Transferase</keyword>
<keyword evidence="5" id="KW-0547">Nucleotide-binding</keyword>
<feature type="transmembrane region" description="Helical" evidence="10">
    <location>
        <begin position="37"/>
        <end position="56"/>
    </location>
</feature>
<evidence type="ECO:0000256" key="9">
    <source>
        <dbReference type="SAM" id="MobiDB-lite"/>
    </source>
</evidence>
<evidence type="ECO:0000256" key="1">
    <source>
        <dbReference type="ARBA" id="ARBA00000085"/>
    </source>
</evidence>
<dbReference type="Pfam" id="PF07730">
    <property type="entry name" value="HisKA_3"/>
    <property type="match status" value="1"/>
</dbReference>
<keyword evidence="10" id="KW-1133">Transmembrane helix</keyword>
<evidence type="ECO:0000256" key="3">
    <source>
        <dbReference type="ARBA" id="ARBA00022553"/>
    </source>
</evidence>
<evidence type="ECO:0000256" key="2">
    <source>
        <dbReference type="ARBA" id="ARBA00012438"/>
    </source>
</evidence>
<dbReference type="Proteomes" id="UP001143480">
    <property type="component" value="Unassembled WGS sequence"/>
</dbReference>
<evidence type="ECO:0000256" key="7">
    <source>
        <dbReference type="ARBA" id="ARBA00022840"/>
    </source>
</evidence>
<feature type="region of interest" description="Disordered" evidence="9">
    <location>
        <begin position="379"/>
        <end position="399"/>
    </location>
</feature>
<dbReference type="CDD" id="cd16917">
    <property type="entry name" value="HATPase_UhpB-NarQ-NarX-like"/>
    <property type="match status" value="1"/>
</dbReference>
<keyword evidence="10" id="KW-0812">Transmembrane</keyword>
<dbReference type="AlphaFoldDB" id="A0A9W6KP38"/>
<evidence type="ECO:0000256" key="4">
    <source>
        <dbReference type="ARBA" id="ARBA00022679"/>
    </source>
</evidence>
<evidence type="ECO:0000313" key="12">
    <source>
        <dbReference type="EMBL" id="GLL05596.1"/>
    </source>
</evidence>
<sequence length="399" mass="41906">MTGPPRVRPGEFAFALLGFPLAVLGLLLALLGTYAGGVLALTVLGLPALAAEVRAARLAGRLHRWLLRLLGVQIEPPARIAAAAGVVGWVRASLTDGPAWRAVAYLFVRLPLALLGFLAALVLPALGAVMIGMSLYLGVARPDGHPPGAQVALAVPGGLLLLLATPWAVRANTDLNVWAGRALLGPSRSQQELTDLRRARSTMIAEHTSSLRRIEQDLHDGTQAHLVALAMLLALVEDAVRPEDERLRHLVGRARAQTDDTIAELRRLIHGIDPTALQDGLPAALRTLGADAALPVDLALHMPQRAQAGIERIAYFCTAELLTNAVKHSAATRVRLDATAADGRLRIAVTDDGRGGAEIGAGTGLAGLRERLAAVDGTLHIDSPPGGPTRAEITLPTNL</sequence>
<feature type="domain" description="Histidine kinase/HSP90-like ATPase" evidence="11">
    <location>
        <begin position="309"/>
        <end position="399"/>
    </location>
</feature>
<keyword evidence="7" id="KW-0067">ATP-binding</keyword>
<evidence type="ECO:0000256" key="5">
    <source>
        <dbReference type="ARBA" id="ARBA00022741"/>
    </source>
</evidence>
<dbReference type="InterPro" id="IPR036890">
    <property type="entry name" value="HATPase_C_sf"/>
</dbReference>
<dbReference type="Pfam" id="PF02518">
    <property type="entry name" value="HATPase_c"/>
    <property type="match status" value="1"/>
</dbReference>
<dbReference type="GO" id="GO:0046983">
    <property type="term" value="F:protein dimerization activity"/>
    <property type="evidence" value="ECO:0007669"/>
    <property type="project" value="InterPro"/>
</dbReference>
<dbReference type="InterPro" id="IPR025828">
    <property type="entry name" value="Put_sensor_dom"/>
</dbReference>